<feature type="region of interest" description="Disordered" evidence="2">
    <location>
        <begin position="30"/>
        <end position="60"/>
    </location>
</feature>
<dbReference type="Proteomes" id="UP000830729">
    <property type="component" value="Chromosome"/>
</dbReference>
<organism evidence="3 4">
    <name type="scientific">Halorussus limi</name>
    <dbReference type="NCBI Taxonomy" id="2938695"/>
    <lineage>
        <taxon>Archaea</taxon>
        <taxon>Methanobacteriati</taxon>
        <taxon>Methanobacteriota</taxon>
        <taxon>Stenosarchaea group</taxon>
        <taxon>Halobacteria</taxon>
        <taxon>Halobacteriales</taxon>
        <taxon>Haladaptataceae</taxon>
        <taxon>Halorussus</taxon>
    </lineage>
</organism>
<accession>A0A8U0HSL7</accession>
<dbReference type="Pfam" id="PF13531">
    <property type="entry name" value="SBP_bac_11"/>
    <property type="match status" value="1"/>
</dbReference>
<dbReference type="GO" id="GO:0030973">
    <property type="term" value="F:molybdate ion binding"/>
    <property type="evidence" value="ECO:0007669"/>
    <property type="project" value="TreeGrafter"/>
</dbReference>
<dbReference type="EMBL" id="CP096659">
    <property type="protein sequence ID" value="UPV74065.1"/>
    <property type="molecule type" value="Genomic_DNA"/>
</dbReference>
<sequence length="301" mass="31407">MSNRREVLRRGAGLLAFGSVTSMGARVALSDADSGDADSGDVGDASGAGDARSDESNAPARSANVLVAGSLQRIAGEVGDATVEAHGSVACRRLLEDGVRDPDAVALADPGLLAGLTERATCFATNALVVAVREEIAAKYDDWRALVGDSGVSLGRTDPERDPLGYRTAMALELAEGVDAEAVLNRSAVFPETGLLRTLEAGGIDAAFAYRNMAVEHDLPSFDLPDRIDFSDPALADEYASATVQLADRTVVGSPIRYAASARTARGREWVRELGSASEALRDAGFGVPGDYPRTREIPDG</sequence>
<evidence type="ECO:0000256" key="1">
    <source>
        <dbReference type="ARBA" id="ARBA00009438"/>
    </source>
</evidence>
<reference evidence="3 4" key="1">
    <citation type="submission" date="2022-04" db="EMBL/GenBank/DDBJ databases">
        <title>Diverse halophilic archaea isolated from saline environments.</title>
        <authorList>
            <person name="Cui H.-L."/>
        </authorList>
    </citation>
    <scope>NUCLEOTIDE SEQUENCE [LARGE SCALE GENOMIC DNA]</scope>
    <source>
        <strain evidence="3 4">XZYJT49</strain>
    </source>
</reference>
<proteinExistence type="inferred from homology"/>
<evidence type="ECO:0000313" key="4">
    <source>
        <dbReference type="Proteomes" id="UP000830729"/>
    </source>
</evidence>
<dbReference type="PANTHER" id="PTHR30632">
    <property type="entry name" value="MOLYBDATE-BINDING PERIPLASMIC PROTEIN"/>
    <property type="match status" value="1"/>
</dbReference>
<comment type="similarity">
    <text evidence="1">Belongs to the bacterial solute-binding protein 1 family. WtpA subfamily.</text>
</comment>
<dbReference type="RefSeq" id="WP_248650113.1">
    <property type="nucleotide sequence ID" value="NZ_CP096659.1"/>
</dbReference>
<dbReference type="InterPro" id="IPR006311">
    <property type="entry name" value="TAT_signal"/>
</dbReference>
<keyword evidence="4" id="KW-1185">Reference proteome</keyword>
<evidence type="ECO:0000256" key="2">
    <source>
        <dbReference type="SAM" id="MobiDB-lite"/>
    </source>
</evidence>
<protein>
    <submittedName>
        <fullName evidence="3">Substrate-binding domain-containing protein</fullName>
    </submittedName>
</protein>
<dbReference type="PROSITE" id="PS51318">
    <property type="entry name" value="TAT"/>
    <property type="match status" value="1"/>
</dbReference>
<dbReference type="PANTHER" id="PTHR30632:SF16">
    <property type="entry name" value="MOLYBDATE_TUNGSTATE-BINDING PROTEIN WTPA"/>
    <property type="match status" value="1"/>
</dbReference>
<dbReference type="InterPro" id="IPR050682">
    <property type="entry name" value="ModA/WtpA"/>
</dbReference>
<gene>
    <name evidence="3" type="ORF">M0R89_16185</name>
</gene>
<dbReference type="GO" id="GO:0015689">
    <property type="term" value="P:molybdate ion transport"/>
    <property type="evidence" value="ECO:0007669"/>
    <property type="project" value="TreeGrafter"/>
</dbReference>
<name>A0A8U0HSL7_9EURY</name>
<dbReference type="Gene3D" id="3.40.190.10">
    <property type="entry name" value="Periplasmic binding protein-like II"/>
    <property type="match status" value="2"/>
</dbReference>
<evidence type="ECO:0000313" key="3">
    <source>
        <dbReference type="EMBL" id="UPV74065.1"/>
    </source>
</evidence>
<dbReference type="KEGG" id="halx:M0R89_16185"/>
<dbReference type="AlphaFoldDB" id="A0A8U0HSL7"/>
<dbReference type="GeneID" id="72186770"/>
<dbReference type="SUPFAM" id="SSF53850">
    <property type="entry name" value="Periplasmic binding protein-like II"/>
    <property type="match status" value="1"/>
</dbReference>